<feature type="transmembrane region" description="Helical" evidence="2">
    <location>
        <begin position="44"/>
        <end position="64"/>
    </location>
</feature>
<gene>
    <name evidence="3" type="ORF">GCM10009716_00360</name>
</gene>
<accession>A0ABN2NQ51</accession>
<evidence type="ECO:0000313" key="3">
    <source>
        <dbReference type="EMBL" id="GAA1894442.1"/>
    </source>
</evidence>
<name>A0ABN2NQ51_9ACTN</name>
<evidence type="ECO:0000256" key="2">
    <source>
        <dbReference type="SAM" id="Phobius"/>
    </source>
</evidence>
<reference evidence="3 4" key="1">
    <citation type="journal article" date="2019" name="Int. J. Syst. Evol. Microbiol.">
        <title>The Global Catalogue of Microorganisms (GCM) 10K type strain sequencing project: providing services to taxonomists for standard genome sequencing and annotation.</title>
        <authorList>
            <consortium name="The Broad Institute Genomics Platform"/>
            <consortium name="The Broad Institute Genome Sequencing Center for Infectious Disease"/>
            <person name="Wu L."/>
            <person name="Ma J."/>
        </authorList>
    </citation>
    <scope>NUCLEOTIDE SEQUENCE [LARGE SCALE GENOMIC DNA]</scope>
    <source>
        <strain evidence="3 4">JCM 13581</strain>
    </source>
</reference>
<dbReference type="PANTHER" id="PTHR35335:SF1">
    <property type="entry name" value="UPF0716 PROTEIN FXSA"/>
    <property type="match status" value="1"/>
</dbReference>
<keyword evidence="4" id="KW-1185">Reference proteome</keyword>
<dbReference type="NCBIfam" id="NF008527">
    <property type="entry name" value="PRK11463.1-1"/>
    <property type="match status" value="1"/>
</dbReference>
<organism evidence="3 4">
    <name type="scientific">Streptomyces sodiiphilus</name>
    <dbReference type="NCBI Taxonomy" id="226217"/>
    <lineage>
        <taxon>Bacteria</taxon>
        <taxon>Bacillati</taxon>
        <taxon>Actinomycetota</taxon>
        <taxon>Actinomycetes</taxon>
        <taxon>Kitasatosporales</taxon>
        <taxon>Streptomycetaceae</taxon>
        <taxon>Streptomyces</taxon>
    </lineage>
</organism>
<dbReference type="Pfam" id="PF04186">
    <property type="entry name" value="FxsA"/>
    <property type="match status" value="1"/>
</dbReference>
<feature type="region of interest" description="Disordered" evidence="1">
    <location>
        <begin position="162"/>
        <end position="200"/>
    </location>
</feature>
<sequence length="200" mass="21066">MGFGIAPTVVAAGRARALLPLLPLVLAAFALLELWLLLALGRAAGGLTVFLVLVAGLVSGVLAVKRGGRAAWRRLGDAVRSAQEGRKEPMERRRGGGHALTILGGLLLILPGLVSDAVGLLLLFPPTAALLRRGGRRFLIARSGPLGAAYEEARAAHEQIRIRRPDGKVVPGEVVDEERPGGRGPEAGEDEDPRPPRRDS</sequence>
<comment type="caution">
    <text evidence="3">The sequence shown here is derived from an EMBL/GenBank/DDBJ whole genome shotgun (WGS) entry which is preliminary data.</text>
</comment>
<dbReference type="PANTHER" id="PTHR35335">
    <property type="entry name" value="UPF0716 PROTEIN FXSA"/>
    <property type="match status" value="1"/>
</dbReference>
<dbReference type="NCBIfam" id="NF008528">
    <property type="entry name" value="PRK11463.1-2"/>
    <property type="match status" value="1"/>
</dbReference>
<evidence type="ECO:0000313" key="4">
    <source>
        <dbReference type="Proteomes" id="UP001501303"/>
    </source>
</evidence>
<protein>
    <submittedName>
        <fullName evidence="3">FxsA family protein</fullName>
    </submittedName>
</protein>
<feature type="transmembrane region" description="Helical" evidence="2">
    <location>
        <begin position="17"/>
        <end position="38"/>
    </location>
</feature>
<evidence type="ECO:0000256" key="1">
    <source>
        <dbReference type="SAM" id="MobiDB-lite"/>
    </source>
</evidence>
<keyword evidence="2" id="KW-1133">Transmembrane helix</keyword>
<dbReference type="EMBL" id="BAAAMJ010000001">
    <property type="protein sequence ID" value="GAA1894442.1"/>
    <property type="molecule type" value="Genomic_DNA"/>
</dbReference>
<keyword evidence="2" id="KW-0472">Membrane</keyword>
<dbReference type="Proteomes" id="UP001501303">
    <property type="component" value="Unassembled WGS sequence"/>
</dbReference>
<dbReference type="InterPro" id="IPR007313">
    <property type="entry name" value="FxsA"/>
</dbReference>
<proteinExistence type="predicted"/>
<keyword evidence="2" id="KW-0812">Transmembrane</keyword>
<feature type="transmembrane region" description="Helical" evidence="2">
    <location>
        <begin position="100"/>
        <end position="124"/>
    </location>
</feature>